<evidence type="ECO:0000313" key="9">
    <source>
        <dbReference type="Proteomes" id="UP000184406"/>
    </source>
</evidence>
<evidence type="ECO:0000256" key="4">
    <source>
        <dbReference type="ARBA" id="ARBA00023136"/>
    </source>
</evidence>
<dbReference type="EMBL" id="FQUX01000003">
    <property type="protein sequence ID" value="SHF35249.1"/>
    <property type="molecule type" value="Genomic_DNA"/>
</dbReference>
<feature type="domain" description="SusD-like N-terminal" evidence="7">
    <location>
        <begin position="93"/>
        <end position="203"/>
    </location>
</feature>
<dbReference type="Gene3D" id="1.25.40.390">
    <property type="match status" value="1"/>
</dbReference>
<dbReference type="Pfam" id="PF07980">
    <property type="entry name" value="SusD_RagB"/>
    <property type="match status" value="1"/>
</dbReference>
<keyword evidence="9" id="KW-1185">Reference proteome</keyword>
<dbReference type="InterPro" id="IPR033985">
    <property type="entry name" value="SusD-like_N"/>
</dbReference>
<dbReference type="InterPro" id="IPR011990">
    <property type="entry name" value="TPR-like_helical_dom_sf"/>
</dbReference>
<accession>A0A1M5AYF8</accession>
<evidence type="ECO:0000256" key="2">
    <source>
        <dbReference type="ARBA" id="ARBA00006275"/>
    </source>
</evidence>
<dbReference type="AlphaFoldDB" id="A0A1M5AYF8"/>
<dbReference type="OrthoDB" id="5694214at2"/>
<sequence length="525" mass="58001">MKKISKIVGIAIFLLTVCSCEDFLEETPRDEISVDQFFTQPDDVRSAVNQLYGAGALTRYVSGDFQINQALGGYLSGLFTNERTERIGPAEANNLTLNGSNLDAYLFSYWRDVYQTIGRANTAIRYIPQVDELSEGLSTTEANLLMAEARFFRAFNYFALIKDFGDVPLILEPFDSTEGINVPRTSTTTVYDAIVEDLEWALDNGGLADITFADNGYRITRGVVATTLANVEIQRAGFPVNLGAEAYQRAAAAARIVINSGQYALIPNGGTPETSAFNVLRTSENSSEQIFAIEMDSQFKPSPYVSWSSSRSGNFPGTTVDPYLAYLPGTQYIGFYNSDDDLRIQNRQLWYTSINLDGTEFPFPDGIFGPYTWFDEAALFETGRSGNNFNVNLYSEVLLVAAEAIAQTEGVTAEAVGYLADVRSRASMTMTRDAIVTQLSTLSPDAFVQEVWKERLRELPLLFKIWPDVQRTRLFPVSSGPGEVNFVNVVGHTSPLGATFQDIHLLLPIAVTVMQRNPEITGNGY</sequence>
<dbReference type="SUPFAM" id="SSF48452">
    <property type="entry name" value="TPR-like"/>
    <property type="match status" value="1"/>
</dbReference>
<dbReference type="PROSITE" id="PS51257">
    <property type="entry name" value="PROKAR_LIPOPROTEIN"/>
    <property type="match status" value="1"/>
</dbReference>
<keyword evidence="5" id="KW-0998">Cell outer membrane</keyword>
<evidence type="ECO:0000313" key="8">
    <source>
        <dbReference type="EMBL" id="SHF35249.1"/>
    </source>
</evidence>
<gene>
    <name evidence="8" type="ORF">SAMN03080594_103443</name>
</gene>
<dbReference type="GO" id="GO:0009279">
    <property type="term" value="C:cell outer membrane"/>
    <property type="evidence" value="ECO:0007669"/>
    <property type="project" value="UniProtKB-SubCell"/>
</dbReference>
<comment type="subcellular location">
    <subcellularLocation>
        <location evidence="1">Cell outer membrane</location>
    </subcellularLocation>
</comment>
<keyword evidence="3" id="KW-0732">Signal</keyword>
<evidence type="ECO:0000259" key="6">
    <source>
        <dbReference type="Pfam" id="PF07980"/>
    </source>
</evidence>
<dbReference type="Pfam" id="PF14322">
    <property type="entry name" value="SusD-like_3"/>
    <property type="match status" value="1"/>
</dbReference>
<name>A0A1M5AYF8_9FLAO</name>
<reference evidence="9" key="1">
    <citation type="submission" date="2016-11" db="EMBL/GenBank/DDBJ databases">
        <authorList>
            <person name="Varghese N."/>
            <person name="Submissions S."/>
        </authorList>
    </citation>
    <scope>NUCLEOTIDE SEQUENCE [LARGE SCALE GENOMIC DNA]</scope>
    <source>
        <strain evidence="9">DSM 17539</strain>
    </source>
</reference>
<proteinExistence type="inferred from homology"/>
<organism evidence="8 9">
    <name type="scientific">Arenibacter palladensis</name>
    <dbReference type="NCBI Taxonomy" id="237373"/>
    <lineage>
        <taxon>Bacteria</taxon>
        <taxon>Pseudomonadati</taxon>
        <taxon>Bacteroidota</taxon>
        <taxon>Flavobacteriia</taxon>
        <taxon>Flavobacteriales</taxon>
        <taxon>Flavobacteriaceae</taxon>
        <taxon>Arenibacter</taxon>
    </lineage>
</organism>
<evidence type="ECO:0000256" key="3">
    <source>
        <dbReference type="ARBA" id="ARBA00022729"/>
    </source>
</evidence>
<keyword evidence="4" id="KW-0472">Membrane</keyword>
<comment type="similarity">
    <text evidence="2">Belongs to the SusD family.</text>
</comment>
<protein>
    <submittedName>
        <fullName evidence="8">SusD family protein</fullName>
    </submittedName>
</protein>
<evidence type="ECO:0000259" key="7">
    <source>
        <dbReference type="Pfam" id="PF14322"/>
    </source>
</evidence>
<dbReference type="Proteomes" id="UP000184406">
    <property type="component" value="Unassembled WGS sequence"/>
</dbReference>
<feature type="domain" description="RagB/SusD" evidence="6">
    <location>
        <begin position="338"/>
        <end position="523"/>
    </location>
</feature>
<evidence type="ECO:0000256" key="5">
    <source>
        <dbReference type="ARBA" id="ARBA00023237"/>
    </source>
</evidence>
<dbReference type="InterPro" id="IPR012944">
    <property type="entry name" value="SusD_RagB_dom"/>
</dbReference>
<dbReference type="RefSeq" id="WP_072862025.1">
    <property type="nucleotide sequence ID" value="NZ_FQUX01000003.1"/>
</dbReference>
<evidence type="ECO:0000256" key="1">
    <source>
        <dbReference type="ARBA" id="ARBA00004442"/>
    </source>
</evidence>